<evidence type="ECO:0000313" key="10">
    <source>
        <dbReference type="Proteomes" id="UP000029120"/>
    </source>
</evidence>
<evidence type="ECO:0000256" key="1">
    <source>
        <dbReference type="ARBA" id="ARBA00011982"/>
    </source>
</evidence>
<accession>A0A087H7N2</accession>
<dbReference type="AlphaFoldDB" id="A0A087H7N2"/>
<dbReference type="Pfam" id="PF01582">
    <property type="entry name" value="TIR"/>
    <property type="match status" value="1"/>
</dbReference>
<dbReference type="EC" id="3.2.2.6" evidence="1"/>
<keyword evidence="3" id="KW-0677">Repeat</keyword>
<evidence type="ECO:0000256" key="4">
    <source>
        <dbReference type="ARBA" id="ARBA00022801"/>
    </source>
</evidence>
<dbReference type="SMART" id="SM00255">
    <property type="entry name" value="TIR"/>
    <property type="match status" value="1"/>
</dbReference>
<dbReference type="Gene3D" id="3.80.10.10">
    <property type="entry name" value="Ribonuclease Inhibitor"/>
    <property type="match status" value="2"/>
</dbReference>
<dbReference type="Gene3D" id="3.40.50.300">
    <property type="entry name" value="P-loop containing nucleotide triphosphate hydrolases"/>
    <property type="match status" value="1"/>
</dbReference>
<keyword evidence="4" id="KW-0378">Hydrolase</keyword>
<keyword evidence="6" id="KW-0520">NAD</keyword>
<evidence type="ECO:0000313" key="9">
    <source>
        <dbReference type="EMBL" id="KFK38134.1"/>
    </source>
</evidence>
<dbReference type="PRINTS" id="PR00364">
    <property type="entry name" value="DISEASERSIST"/>
</dbReference>
<dbReference type="SUPFAM" id="SSF52540">
    <property type="entry name" value="P-loop containing nucleoside triphosphate hydrolases"/>
    <property type="match status" value="1"/>
</dbReference>
<dbReference type="FunFam" id="1.10.8.430:FF:000002">
    <property type="entry name" value="Disease resistance protein (TIR-NBS-LRR class)"/>
    <property type="match status" value="1"/>
</dbReference>
<gene>
    <name evidence="9" type="ordered locus">AALP_Aa3g074000</name>
</gene>
<evidence type="ECO:0000256" key="5">
    <source>
        <dbReference type="ARBA" id="ARBA00022821"/>
    </source>
</evidence>
<dbReference type="SUPFAM" id="SSF52200">
    <property type="entry name" value="Toll/Interleukin receptor TIR domain"/>
    <property type="match status" value="1"/>
</dbReference>
<dbReference type="Proteomes" id="UP000029120">
    <property type="component" value="Chromosome 3"/>
</dbReference>
<dbReference type="Gene3D" id="1.10.8.430">
    <property type="entry name" value="Helical domain of apoptotic protease-activating factors"/>
    <property type="match status" value="1"/>
</dbReference>
<organism evidence="9 10">
    <name type="scientific">Arabis alpina</name>
    <name type="common">Alpine rock-cress</name>
    <dbReference type="NCBI Taxonomy" id="50452"/>
    <lineage>
        <taxon>Eukaryota</taxon>
        <taxon>Viridiplantae</taxon>
        <taxon>Streptophyta</taxon>
        <taxon>Embryophyta</taxon>
        <taxon>Tracheophyta</taxon>
        <taxon>Spermatophyta</taxon>
        <taxon>Magnoliopsida</taxon>
        <taxon>eudicotyledons</taxon>
        <taxon>Gunneridae</taxon>
        <taxon>Pentapetalae</taxon>
        <taxon>rosids</taxon>
        <taxon>malvids</taxon>
        <taxon>Brassicales</taxon>
        <taxon>Brassicaceae</taxon>
        <taxon>Arabideae</taxon>
        <taxon>Arabis</taxon>
    </lineage>
</organism>
<keyword evidence="2" id="KW-0433">Leucine-rich repeat</keyword>
<dbReference type="InterPro" id="IPR027417">
    <property type="entry name" value="P-loop_NTPase"/>
</dbReference>
<dbReference type="eggNOG" id="ENOG502SUNR">
    <property type="taxonomic scope" value="Eukaryota"/>
</dbReference>
<dbReference type="Pfam" id="PF23282">
    <property type="entry name" value="WHD_ROQ1"/>
    <property type="match status" value="1"/>
</dbReference>
<reference evidence="10" key="1">
    <citation type="journal article" date="2015" name="Nat. Plants">
        <title>Genome expansion of Arabis alpina linked with retrotransposition and reduced symmetric DNA methylation.</title>
        <authorList>
            <person name="Willing E.M."/>
            <person name="Rawat V."/>
            <person name="Mandakova T."/>
            <person name="Maumus F."/>
            <person name="James G.V."/>
            <person name="Nordstroem K.J."/>
            <person name="Becker C."/>
            <person name="Warthmann N."/>
            <person name="Chica C."/>
            <person name="Szarzynska B."/>
            <person name="Zytnicki M."/>
            <person name="Albani M.C."/>
            <person name="Kiefer C."/>
            <person name="Bergonzi S."/>
            <person name="Castaings L."/>
            <person name="Mateos J.L."/>
            <person name="Berns M.C."/>
            <person name="Bujdoso N."/>
            <person name="Piofczyk T."/>
            <person name="de Lorenzo L."/>
            <person name="Barrero-Sicilia C."/>
            <person name="Mateos I."/>
            <person name="Piednoel M."/>
            <person name="Hagmann J."/>
            <person name="Chen-Min-Tao R."/>
            <person name="Iglesias-Fernandez R."/>
            <person name="Schuster S.C."/>
            <person name="Alonso-Blanco C."/>
            <person name="Roudier F."/>
            <person name="Carbonero P."/>
            <person name="Paz-Ares J."/>
            <person name="Davis S.J."/>
            <person name="Pecinka A."/>
            <person name="Quesneville H."/>
            <person name="Colot V."/>
            <person name="Lysak M.A."/>
            <person name="Weigel D."/>
            <person name="Coupland G."/>
            <person name="Schneeberger K."/>
        </authorList>
    </citation>
    <scope>NUCLEOTIDE SEQUENCE [LARGE SCALE GENOMIC DNA]</scope>
    <source>
        <strain evidence="10">cv. Pajares</strain>
    </source>
</reference>
<feature type="domain" description="TIR" evidence="8">
    <location>
        <begin position="7"/>
        <end position="171"/>
    </location>
</feature>
<keyword evidence="10" id="KW-1185">Reference proteome</keyword>
<dbReference type="FunFam" id="3.80.10.10:FF:000386">
    <property type="entry name" value="Disease resistance protein RPS4"/>
    <property type="match status" value="1"/>
</dbReference>
<name>A0A087H7N2_ARAAL</name>
<dbReference type="OrthoDB" id="1081807at2759"/>
<dbReference type="SUPFAM" id="SSF52058">
    <property type="entry name" value="L domain-like"/>
    <property type="match status" value="1"/>
</dbReference>
<dbReference type="Gramene" id="KFK38134">
    <property type="protein sequence ID" value="KFK38134"/>
    <property type="gene ID" value="AALP_AA3G074000"/>
</dbReference>
<evidence type="ECO:0000256" key="2">
    <source>
        <dbReference type="ARBA" id="ARBA00022614"/>
    </source>
</evidence>
<dbReference type="OMA" id="DFTHTAF"/>
<dbReference type="InterPro" id="IPR044974">
    <property type="entry name" value="Disease_R_plants"/>
</dbReference>
<dbReference type="GO" id="GO:0043531">
    <property type="term" value="F:ADP binding"/>
    <property type="evidence" value="ECO:0007669"/>
    <property type="project" value="InterPro"/>
</dbReference>
<dbReference type="PROSITE" id="PS50104">
    <property type="entry name" value="TIR"/>
    <property type="match status" value="1"/>
</dbReference>
<dbReference type="InterPro" id="IPR042197">
    <property type="entry name" value="Apaf_helical"/>
</dbReference>
<evidence type="ECO:0000256" key="7">
    <source>
        <dbReference type="ARBA" id="ARBA00047304"/>
    </source>
</evidence>
<dbReference type="FunFam" id="3.40.50.10140:FF:000007">
    <property type="entry name" value="Disease resistance protein (TIR-NBS-LRR class)"/>
    <property type="match status" value="1"/>
</dbReference>
<dbReference type="PANTHER" id="PTHR11017:SF482">
    <property type="entry name" value="TIR DOMAIN-CONTAINING PROTEIN"/>
    <property type="match status" value="1"/>
</dbReference>
<protein>
    <recommendedName>
        <fullName evidence="1">ADP-ribosyl cyclase/cyclic ADP-ribose hydrolase</fullName>
        <ecNumber evidence="1">3.2.2.6</ecNumber>
    </recommendedName>
</protein>
<dbReference type="InterPro" id="IPR058192">
    <property type="entry name" value="WHD_ROQ1-like"/>
</dbReference>
<evidence type="ECO:0000256" key="3">
    <source>
        <dbReference type="ARBA" id="ARBA00022737"/>
    </source>
</evidence>
<dbReference type="InterPro" id="IPR032675">
    <property type="entry name" value="LRR_dom_sf"/>
</dbReference>
<dbReference type="GO" id="GO:0006952">
    <property type="term" value="P:defense response"/>
    <property type="evidence" value="ECO:0007669"/>
    <property type="project" value="UniProtKB-KW"/>
</dbReference>
<dbReference type="GO" id="GO:0007165">
    <property type="term" value="P:signal transduction"/>
    <property type="evidence" value="ECO:0007669"/>
    <property type="project" value="InterPro"/>
</dbReference>
<dbReference type="PANTHER" id="PTHR11017">
    <property type="entry name" value="LEUCINE-RICH REPEAT-CONTAINING PROTEIN"/>
    <property type="match status" value="1"/>
</dbReference>
<sequence>MRLLLYSTHQVFPSFCGRDVRKGFLSHLLKEFKSKGIVSFIDNDIERSRSIGPELIEAIKGSRISIVLISENYASSTWCLDELVQIMKCREELGQTVMTIFYEVDPSDVEKQMGYFGTVFGETCVGKTVESVEKWKKALEDVTKNVGYDSSSWKYEADMIEKVATDVANKLNNATPSTDFDGLVGIGEHITQINSLLSLDSSDVRMVGIWGLPGIGKTTIARALYNKLSNKFTHTAFMESTRGSCEKRYSDDIAFMLHLQEQLLSKILNQKDLKISHLGVAEERLRDEKVLVVLDDVDESMQLKAMAWKAQWFGCGSRIIITTKDKKLLKAHGINHTYHVDFPSSSEALEILCHSAFGQKSPNVGFEELIMEVTRLAGNLPLSLSVFGSYLRGMPKPAWIDALPALRTSLNGNIEKVLRFSYEALCDKDKDLFLHIACLFKGETTSYLEECLAESDLDVRHGLQVLDEKSLVSINEEQLLVMHNLVERFGKEIVRKEYKDEPGRRKFLVDAREICDVLADNTGYGTVLGIDLNLASIKDEYIDERAFEGMSRLQFLRFYNHYDNNNKMILPQGLNNLPRKLRVLHWHNFPMNFLPPKFRAEFLIILDMRNSSLEKLWEGAPPLRCLKRMDLSYSVNLKEVPNLSNASSLETLTLDACKNLVEIPTWIQNLTRLTDLKMVGCEKLKVLPTNINLESLYHLDLSRCSQLKRFPEISTSIVDLILEDTSIEAVPSSISMVELDLSDTGINLLGGELEAIPDCSEEDGALLLRLNLNGCKNLVSLPQLPVSLSFIDASNCELLERIEGFFDNPQTNLNFANCLKLNKEARELLHTSASMIAVLPCGEMPSYFSHQGTGSSLTITYRRAMPKFLRFRACILLAPYSGTSRRFGVSWCIWDSRNGLLGENVCSFSLEELVTDHLLTFVASNFLEKDYDPEVVVTCSELLFVFTIVDEEIINTYGAWERVEYDSLKLTIMGCGVRILDVHGEDSFIFPDIQLNDQ</sequence>
<dbReference type="SUPFAM" id="SSF46785">
    <property type="entry name" value="Winged helix' DNA-binding domain"/>
    <property type="match status" value="1"/>
</dbReference>
<dbReference type="Pfam" id="PF00931">
    <property type="entry name" value="NB-ARC"/>
    <property type="match status" value="1"/>
</dbReference>
<dbReference type="EMBL" id="CM002871">
    <property type="protein sequence ID" value="KFK38134.1"/>
    <property type="molecule type" value="Genomic_DNA"/>
</dbReference>
<dbReference type="InterPro" id="IPR036390">
    <property type="entry name" value="WH_DNA-bd_sf"/>
</dbReference>
<dbReference type="InterPro" id="IPR000157">
    <property type="entry name" value="TIR_dom"/>
</dbReference>
<dbReference type="Gene3D" id="3.40.50.10140">
    <property type="entry name" value="Toll/interleukin-1 receptor homology (TIR) domain"/>
    <property type="match status" value="1"/>
</dbReference>
<dbReference type="InterPro" id="IPR002182">
    <property type="entry name" value="NB-ARC"/>
</dbReference>
<keyword evidence="5" id="KW-0611">Plant defense</keyword>
<comment type="catalytic activity">
    <reaction evidence="7">
        <text>NAD(+) + H2O = ADP-D-ribose + nicotinamide + H(+)</text>
        <dbReference type="Rhea" id="RHEA:16301"/>
        <dbReference type="ChEBI" id="CHEBI:15377"/>
        <dbReference type="ChEBI" id="CHEBI:15378"/>
        <dbReference type="ChEBI" id="CHEBI:17154"/>
        <dbReference type="ChEBI" id="CHEBI:57540"/>
        <dbReference type="ChEBI" id="CHEBI:57967"/>
        <dbReference type="EC" id="3.2.2.6"/>
    </reaction>
    <physiologicalReaction direction="left-to-right" evidence="7">
        <dbReference type="Rhea" id="RHEA:16302"/>
    </physiologicalReaction>
</comment>
<dbReference type="FunFam" id="3.40.50.300:FF:001002">
    <property type="entry name" value="Disease resistance protein (TIR-NBS-LRR class)"/>
    <property type="match status" value="1"/>
</dbReference>
<proteinExistence type="predicted"/>
<evidence type="ECO:0000256" key="6">
    <source>
        <dbReference type="ARBA" id="ARBA00023027"/>
    </source>
</evidence>
<dbReference type="Pfam" id="PF07725">
    <property type="entry name" value="LRR_3"/>
    <property type="match status" value="1"/>
</dbReference>
<dbReference type="InterPro" id="IPR011713">
    <property type="entry name" value="Leu-rich_rpt_3"/>
</dbReference>
<dbReference type="GO" id="GO:0061809">
    <property type="term" value="F:NAD+ nucleosidase activity, cyclic ADP-ribose generating"/>
    <property type="evidence" value="ECO:0007669"/>
    <property type="project" value="UniProtKB-EC"/>
</dbReference>
<evidence type="ECO:0000259" key="8">
    <source>
        <dbReference type="PROSITE" id="PS50104"/>
    </source>
</evidence>
<dbReference type="InterPro" id="IPR035897">
    <property type="entry name" value="Toll_tir_struct_dom_sf"/>
</dbReference>